<evidence type="ECO:0000256" key="3">
    <source>
        <dbReference type="ARBA" id="ARBA00022840"/>
    </source>
</evidence>
<dbReference type="EMBL" id="JAUSQZ010000001">
    <property type="protein sequence ID" value="MDP9828939.1"/>
    <property type="molecule type" value="Genomic_DNA"/>
</dbReference>
<keyword evidence="1" id="KW-0813">Transport</keyword>
<evidence type="ECO:0000313" key="6">
    <source>
        <dbReference type="Proteomes" id="UP001235712"/>
    </source>
</evidence>
<dbReference type="InterPro" id="IPR003439">
    <property type="entry name" value="ABC_transporter-like_ATP-bd"/>
</dbReference>
<dbReference type="InterPro" id="IPR050166">
    <property type="entry name" value="ABC_transporter_ATP-bind"/>
</dbReference>
<gene>
    <name evidence="5" type="ORF">J2S57_004688</name>
</gene>
<feature type="domain" description="ABC transporter" evidence="4">
    <location>
        <begin position="15"/>
        <end position="243"/>
    </location>
</feature>
<dbReference type="InterPro" id="IPR027417">
    <property type="entry name" value="P-loop_NTPase"/>
</dbReference>
<dbReference type="PROSITE" id="PS00211">
    <property type="entry name" value="ABC_TRANSPORTER_1"/>
    <property type="match status" value="1"/>
</dbReference>
<keyword evidence="2" id="KW-0547">Nucleotide-binding</keyword>
<keyword evidence="3 5" id="KW-0067">ATP-binding</keyword>
<evidence type="ECO:0000313" key="5">
    <source>
        <dbReference type="EMBL" id="MDP9828939.1"/>
    </source>
</evidence>
<dbReference type="SMART" id="SM00382">
    <property type="entry name" value="AAA"/>
    <property type="match status" value="1"/>
</dbReference>
<protein>
    <submittedName>
        <fullName evidence="5">NitT/TauT family transport system ATP-binding protein</fullName>
    </submittedName>
</protein>
<sequence length="259" mass="28151">MTSETLETLAREPKVVVSGVTKRFGEVVALSDVELTLGDREFVSVVGASGCGKSTLLSLIAGLDAPTTGTTSLSGHEILGPGRDRGVVFQQATLLPWLSALDNVVFALEGEEGLSRKARVERAREVLDQVGLTGFESSYPAQLSGGMQQRVALARSLSYGPEVLLMDEPFGALDALTRRTMQELLTQVWEQNRMTVMLITHDIEEAVFLSDRVVAMTPRPGKVAAEFAIDLPRPRDPEVLGSPEFHGYYSQILELIHRG</sequence>
<dbReference type="InterPro" id="IPR003593">
    <property type="entry name" value="AAA+_ATPase"/>
</dbReference>
<evidence type="ECO:0000256" key="2">
    <source>
        <dbReference type="ARBA" id="ARBA00022741"/>
    </source>
</evidence>
<evidence type="ECO:0000259" key="4">
    <source>
        <dbReference type="PROSITE" id="PS50893"/>
    </source>
</evidence>
<keyword evidence="6" id="KW-1185">Reference proteome</keyword>
<dbReference type="GO" id="GO:0005524">
    <property type="term" value="F:ATP binding"/>
    <property type="evidence" value="ECO:0007669"/>
    <property type="project" value="UniProtKB-KW"/>
</dbReference>
<name>A0ABT9P8C1_9ACTN</name>
<dbReference type="SUPFAM" id="SSF52540">
    <property type="entry name" value="P-loop containing nucleoside triphosphate hydrolases"/>
    <property type="match status" value="1"/>
</dbReference>
<dbReference type="RefSeq" id="WP_307246647.1">
    <property type="nucleotide sequence ID" value="NZ_JAUSQZ010000001.1"/>
</dbReference>
<organism evidence="5 6">
    <name type="scientific">Kineosporia succinea</name>
    <dbReference type="NCBI Taxonomy" id="84632"/>
    <lineage>
        <taxon>Bacteria</taxon>
        <taxon>Bacillati</taxon>
        <taxon>Actinomycetota</taxon>
        <taxon>Actinomycetes</taxon>
        <taxon>Kineosporiales</taxon>
        <taxon>Kineosporiaceae</taxon>
        <taxon>Kineosporia</taxon>
    </lineage>
</organism>
<accession>A0ABT9P8C1</accession>
<dbReference type="PANTHER" id="PTHR42788">
    <property type="entry name" value="TAURINE IMPORT ATP-BINDING PROTEIN-RELATED"/>
    <property type="match status" value="1"/>
</dbReference>
<dbReference type="PANTHER" id="PTHR42788:SF13">
    <property type="entry name" value="ALIPHATIC SULFONATES IMPORT ATP-BINDING PROTEIN SSUB"/>
    <property type="match status" value="1"/>
</dbReference>
<dbReference type="PROSITE" id="PS50893">
    <property type="entry name" value="ABC_TRANSPORTER_2"/>
    <property type="match status" value="1"/>
</dbReference>
<dbReference type="InterPro" id="IPR017871">
    <property type="entry name" value="ABC_transporter-like_CS"/>
</dbReference>
<proteinExistence type="predicted"/>
<reference evidence="5 6" key="1">
    <citation type="submission" date="2023-07" db="EMBL/GenBank/DDBJ databases">
        <title>Sequencing the genomes of 1000 actinobacteria strains.</title>
        <authorList>
            <person name="Klenk H.-P."/>
        </authorList>
    </citation>
    <scope>NUCLEOTIDE SEQUENCE [LARGE SCALE GENOMIC DNA]</scope>
    <source>
        <strain evidence="5 6">DSM 44388</strain>
    </source>
</reference>
<comment type="caution">
    <text evidence="5">The sequence shown here is derived from an EMBL/GenBank/DDBJ whole genome shotgun (WGS) entry which is preliminary data.</text>
</comment>
<dbReference type="Proteomes" id="UP001235712">
    <property type="component" value="Unassembled WGS sequence"/>
</dbReference>
<dbReference type="CDD" id="cd03293">
    <property type="entry name" value="ABC_NrtD_SsuB_transporters"/>
    <property type="match status" value="1"/>
</dbReference>
<evidence type="ECO:0000256" key="1">
    <source>
        <dbReference type="ARBA" id="ARBA00022448"/>
    </source>
</evidence>
<dbReference type="Gene3D" id="3.40.50.300">
    <property type="entry name" value="P-loop containing nucleotide triphosphate hydrolases"/>
    <property type="match status" value="1"/>
</dbReference>
<dbReference type="Pfam" id="PF00005">
    <property type="entry name" value="ABC_tran"/>
    <property type="match status" value="1"/>
</dbReference>